<evidence type="ECO:0000256" key="1">
    <source>
        <dbReference type="SAM" id="Phobius"/>
    </source>
</evidence>
<keyword evidence="1" id="KW-0812">Transmembrane</keyword>
<reference evidence="2 3" key="1">
    <citation type="journal article" date="2021" name="Sci. Rep.">
        <title>The genome of the diatom Chaetoceros tenuissimus carries an ancient integrated fragment of an extant virus.</title>
        <authorList>
            <person name="Hongo Y."/>
            <person name="Kimura K."/>
            <person name="Takaki Y."/>
            <person name="Yoshida Y."/>
            <person name="Baba S."/>
            <person name="Kobayashi G."/>
            <person name="Nagasaki K."/>
            <person name="Hano T."/>
            <person name="Tomaru Y."/>
        </authorList>
    </citation>
    <scope>NUCLEOTIDE SEQUENCE [LARGE SCALE GENOMIC DNA]</scope>
    <source>
        <strain evidence="2 3">NIES-3715</strain>
    </source>
</reference>
<keyword evidence="3" id="KW-1185">Reference proteome</keyword>
<evidence type="ECO:0000313" key="3">
    <source>
        <dbReference type="Proteomes" id="UP001054902"/>
    </source>
</evidence>
<dbReference type="EMBL" id="BLLK01000046">
    <property type="protein sequence ID" value="GFH53292.1"/>
    <property type="molecule type" value="Genomic_DNA"/>
</dbReference>
<gene>
    <name evidence="2" type="ORF">CTEN210_09768</name>
</gene>
<feature type="transmembrane region" description="Helical" evidence="1">
    <location>
        <begin position="319"/>
        <end position="346"/>
    </location>
</feature>
<keyword evidence="1" id="KW-0472">Membrane</keyword>
<sequence>MTTSEESLREVKRRNPNELIDLSNGEHVELIQRDQNEFEVSNRVPTVIDDEISLLQRVGLDYGMSMRNLGDVQEKFRKYFHTSHRTPHLVKERGGENAAMGDLVDDIRDVLHREFPEENYKPKPSQTIPRLGPLSPNKPLFKPDDFVEIKGWDQRWRLVMVTRVIKNAPNDYDWNLPSNKFIEPEWNFTYNAGAHRDVDSSRLRASKTALKIVFGSRPFVWQQWALLKLEAKLRFQHGHQDDFLEMDIEKFGMDSFKWWLNQPRNEDFRRVYYDERVGEKGRAHLLDHIQKPFQVLNSIAVGEDEWNFADDPYINVFTYLSMFGTGLLLPAIVLTVQVAIPVILLYMAEEQEDCGASGDLIPKEERLAKLMALAVFIYYMFSVIPNAYVNFFNISGGSNSVYSRLLSIRRILWYQADDSLLQMIGYKLDLYLNTSYETALSMLNIYIILLEKSTIEVILNALAFAFIAKIDEELIQSGWYDPTRRWCKSGAMNIVIQTDLNLSALKSSHLFAKQYDIPEAALQEACDGDRYFLKNRKIAKRDRKSGHFMTYTEQLEDMCATIAEEEGNRSALGEYKKQKQYFGVLERILSYCFEINPIFHRYKDFYTWSIWNRILFLSPVPKLDEVFNTDLEGNVTSVNKGIDRQNIEIENFRKDMDEKNSWILFSTHFLGVVSFREMYRSVKPTFKVGFGPLLFRFVDGFITWASYFIHLAFPIYLFFAIGEVVYNIVTNECFHPILNIRNQWFGMSK</sequence>
<comment type="caution">
    <text evidence="2">The sequence shown here is derived from an EMBL/GenBank/DDBJ whole genome shotgun (WGS) entry which is preliminary data.</text>
</comment>
<evidence type="ECO:0000313" key="2">
    <source>
        <dbReference type="EMBL" id="GFH53292.1"/>
    </source>
</evidence>
<name>A0AAD3CW40_9STRA</name>
<feature type="transmembrane region" description="Helical" evidence="1">
    <location>
        <begin position="367"/>
        <end position="388"/>
    </location>
</feature>
<accession>A0AAD3CW40</accession>
<organism evidence="2 3">
    <name type="scientific">Chaetoceros tenuissimus</name>
    <dbReference type="NCBI Taxonomy" id="426638"/>
    <lineage>
        <taxon>Eukaryota</taxon>
        <taxon>Sar</taxon>
        <taxon>Stramenopiles</taxon>
        <taxon>Ochrophyta</taxon>
        <taxon>Bacillariophyta</taxon>
        <taxon>Coscinodiscophyceae</taxon>
        <taxon>Chaetocerotophycidae</taxon>
        <taxon>Chaetocerotales</taxon>
        <taxon>Chaetocerotaceae</taxon>
        <taxon>Chaetoceros</taxon>
    </lineage>
</organism>
<keyword evidence="1" id="KW-1133">Transmembrane helix</keyword>
<feature type="transmembrane region" description="Helical" evidence="1">
    <location>
        <begin position="701"/>
        <end position="721"/>
    </location>
</feature>
<evidence type="ECO:0008006" key="4">
    <source>
        <dbReference type="Google" id="ProtNLM"/>
    </source>
</evidence>
<proteinExistence type="predicted"/>
<dbReference type="Proteomes" id="UP001054902">
    <property type="component" value="Unassembled WGS sequence"/>
</dbReference>
<dbReference type="AlphaFoldDB" id="A0AAD3CW40"/>
<protein>
    <recommendedName>
        <fullName evidence="4">1,3-beta-glucan synthase</fullName>
    </recommendedName>
</protein>